<name>A0ACD6B9K8_SYNS7</name>
<keyword evidence="2" id="KW-0002">3D-structure</keyword>
<reference evidence="1" key="1">
    <citation type="submission" date="2008-07" db="EMBL/GenBank/DDBJ databases">
        <authorList>
            <person name="Tandeau de Marsac N."/>
            <person name="Ferriera S."/>
            <person name="Johnson J."/>
            <person name="Kravitz S."/>
            <person name="Beeson K."/>
            <person name="Sutton G."/>
            <person name="Rogers Y.-H."/>
            <person name="Friedman R."/>
            <person name="Frazier M."/>
            <person name="Venter J.C."/>
        </authorList>
    </citation>
    <scope>NUCLEOTIDE SEQUENCE</scope>
    <source>
        <strain evidence="1">PCC 7335</strain>
    </source>
</reference>
<evidence type="ECO:0007829" key="2">
    <source>
        <dbReference type="PDB" id="8EQM"/>
    </source>
</evidence>
<proteinExistence type="evidence at protein level"/>
<reference evidence="2" key="2">
    <citation type="journal article" date="2023" name="J. Biol. Chem.">
        <title>Structure of a dimeric photosystem II complex from acyanobacterium acclimated to far-red light.</title>
        <authorList>
            <person name="Gisriel C.J."/>
            <person name="Shen G."/>
            <person name="Flesher D.A."/>
            <person name="Kurashov V."/>
            <person name="Golbeck J.H."/>
            <person name="Brudvig G.W."/>
            <person name="Amin M."/>
            <person name="Bryant D.A."/>
        </authorList>
    </citation>
    <scope>STRUCTURE BY ELECTRON MICROSCOPY (2.60 ANGSTROMS) OF 1-66</scope>
</reference>
<accession>B4WKI0</accession>
<sequence length="66" mass="7242">MRQKYVSNKAAPLQYPLRKLNSEAGKVVPGWGTAPLMGIMLIALLLFILTILQLYNGTVIVEGIDV</sequence>
<protein>
    <submittedName>
        <fullName evidence="1">Photosystem II 10 kDa phosphoprotein</fullName>
    </submittedName>
</protein>
<accession>A0ACD6B9K8</accession>
<organism evidence="1">
    <name type="scientific">Synechococcus sp. (strain ATCC 29403 / PCC 7335)</name>
    <dbReference type="NCBI Taxonomy" id="91464"/>
    <lineage>
        <taxon>Bacteria</taxon>
        <taxon>Bacillati</taxon>
        <taxon>Cyanobacteriota</taxon>
        <taxon>Cyanophyceae</taxon>
        <taxon>Synechococcales</taxon>
        <taxon>Synechococcaceae</taxon>
        <taxon>Synechococcus</taxon>
    </lineage>
</organism>
<dbReference type="PDB" id="8EQM">
    <property type="method" value="EM"/>
    <property type="resolution" value="2.60 A"/>
    <property type="chains" value="H/h=1-66"/>
</dbReference>
<evidence type="ECO:0000313" key="1">
    <source>
        <dbReference type="EMBL" id="EDX83904.1"/>
    </source>
</evidence>
<dbReference type="EMBL" id="DS989904">
    <property type="protein sequence ID" value="EDX83904.1"/>
    <property type="molecule type" value="Genomic_DNA"/>
</dbReference>
<gene>
    <name evidence="1" type="ORF">S7335_1601</name>
</gene>